<reference evidence="2" key="1">
    <citation type="journal article" date="2019" name="Sci. Rep.">
        <title>Draft genome of Tanacetum cinerariifolium, the natural source of mosquito coil.</title>
        <authorList>
            <person name="Yamashiro T."/>
            <person name="Shiraishi A."/>
            <person name="Satake H."/>
            <person name="Nakayama K."/>
        </authorList>
    </citation>
    <scope>NUCLEOTIDE SEQUENCE</scope>
</reference>
<feature type="region of interest" description="Disordered" evidence="1">
    <location>
        <begin position="69"/>
        <end position="113"/>
    </location>
</feature>
<gene>
    <name evidence="2" type="ORF">Tci_161791</name>
</gene>
<sequence length="192" mass="21349">MAQQVVPAAQLVLRYHTIGRCNNYAVLQSIPRSHECKIVRKILLDHLFGYALTATADVPVVSTPIAHNTPTLTAASPQGNKRKQTARKSSSPRKSYKLTIKKKKQSTTLIPPPETVLSEDETFLGDLVDEEEIENMVEGDEDGESYGIMFADSMINNDVDDSGTKIEPGSHKEHLENVTDDDEEIKKEKNDE</sequence>
<dbReference type="AlphaFoldDB" id="A0A699GQM6"/>
<accession>A0A699GQM6</accession>
<feature type="compositionally biased region" description="Polar residues" evidence="1">
    <location>
        <begin position="69"/>
        <end position="79"/>
    </location>
</feature>
<dbReference type="EMBL" id="BKCJ010037976">
    <property type="protein sequence ID" value="GEV89814.1"/>
    <property type="molecule type" value="Genomic_DNA"/>
</dbReference>
<comment type="caution">
    <text evidence="2">The sequence shown here is derived from an EMBL/GenBank/DDBJ whole genome shotgun (WGS) entry which is preliminary data.</text>
</comment>
<evidence type="ECO:0000313" key="2">
    <source>
        <dbReference type="EMBL" id="GEV89814.1"/>
    </source>
</evidence>
<protein>
    <submittedName>
        <fullName evidence="2">Uncharacterized protein</fullName>
    </submittedName>
</protein>
<feature type="compositionally biased region" description="Basic residues" evidence="1">
    <location>
        <begin position="80"/>
        <end position="105"/>
    </location>
</feature>
<proteinExistence type="predicted"/>
<evidence type="ECO:0000256" key="1">
    <source>
        <dbReference type="SAM" id="MobiDB-lite"/>
    </source>
</evidence>
<feature type="region of interest" description="Disordered" evidence="1">
    <location>
        <begin position="155"/>
        <end position="192"/>
    </location>
</feature>
<feature type="compositionally biased region" description="Basic and acidic residues" evidence="1">
    <location>
        <begin position="162"/>
        <end position="177"/>
    </location>
</feature>
<name>A0A699GQM6_TANCI</name>
<organism evidence="2">
    <name type="scientific">Tanacetum cinerariifolium</name>
    <name type="common">Dalmatian daisy</name>
    <name type="synonym">Chrysanthemum cinerariifolium</name>
    <dbReference type="NCBI Taxonomy" id="118510"/>
    <lineage>
        <taxon>Eukaryota</taxon>
        <taxon>Viridiplantae</taxon>
        <taxon>Streptophyta</taxon>
        <taxon>Embryophyta</taxon>
        <taxon>Tracheophyta</taxon>
        <taxon>Spermatophyta</taxon>
        <taxon>Magnoliopsida</taxon>
        <taxon>eudicotyledons</taxon>
        <taxon>Gunneridae</taxon>
        <taxon>Pentapetalae</taxon>
        <taxon>asterids</taxon>
        <taxon>campanulids</taxon>
        <taxon>Asterales</taxon>
        <taxon>Asteraceae</taxon>
        <taxon>Asteroideae</taxon>
        <taxon>Anthemideae</taxon>
        <taxon>Anthemidinae</taxon>
        <taxon>Tanacetum</taxon>
    </lineage>
</organism>